<dbReference type="AlphaFoldDB" id="A0A146MEX9"/>
<protein>
    <submittedName>
        <fullName evidence="2">Uncharacterized protein</fullName>
    </submittedName>
</protein>
<proteinExistence type="predicted"/>
<evidence type="ECO:0000313" key="2">
    <source>
        <dbReference type="EMBL" id="JAQ18338.1"/>
    </source>
</evidence>
<evidence type="ECO:0000256" key="1">
    <source>
        <dbReference type="SAM" id="MobiDB-lite"/>
    </source>
</evidence>
<accession>A0A146MEX9</accession>
<feature type="non-terminal residue" evidence="2">
    <location>
        <position position="122"/>
    </location>
</feature>
<gene>
    <name evidence="2" type="ORF">g.2394</name>
</gene>
<reference evidence="2" key="1">
    <citation type="journal article" date="2016" name="Gigascience">
        <title>De novo construction of an expanded transcriptome assembly for the western tarnished plant bug, Lygus hesperus.</title>
        <authorList>
            <person name="Tassone E.E."/>
            <person name="Geib S.M."/>
            <person name="Hall B."/>
            <person name="Fabrick J.A."/>
            <person name="Brent C.S."/>
            <person name="Hull J.J."/>
        </authorList>
    </citation>
    <scope>NUCLEOTIDE SEQUENCE</scope>
</reference>
<dbReference type="EMBL" id="GDHC01000291">
    <property type="protein sequence ID" value="JAQ18338.1"/>
    <property type="molecule type" value="Transcribed_RNA"/>
</dbReference>
<organism evidence="2">
    <name type="scientific">Lygus hesperus</name>
    <name type="common">Western plant bug</name>
    <dbReference type="NCBI Taxonomy" id="30085"/>
    <lineage>
        <taxon>Eukaryota</taxon>
        <taxon>Metazoa</taxon>
        <taxon>Ecdysozoa</taxon>
        <taxon>Arthropoda</taxon>
        <taxon>Hexapoda</taxon>
        <taxon>Insecta</taxon>
        <taxon>Pterygota</taxon>
        <taxon>Neoptera</taxon>
        <taxon>Paraneoptera</taxon>
        <taxon>Hemiptera</taxon>
        <taxon>Heteroptera</taxon>
        <taxon>Panheteroptera</taxon>
        <taxon>Cimicomorpha</taxon>
        <taxon>Miridae</taxon>
        <taxon>Mirini</taxon>
        <taxon>Lygus</taxon>
    </lineage>
</organism>
<feature type="region of interest" description="Disordered" evidence="1">
    <location>
        <begin position="21"/>
        <end position="50"/>
    </location>
</feature>
<feature type="non-terminal residue" evidence="2">
    <location>
        <position position="1"/>
    </location>
</feature>
<name>A0A146MEX9_LYGHE</name>
<sequence>PPAIHSAPPITSAPLITSAAPASLGAPVPVETPVRPPQATRRGKSTTMQQTWARLREEQKYKSELLEVERIKAENDRRRIEREEKRDLYNFEVETKRLKLEEDKNLLLKQIIEQNSKFQEKV</sequence>